<comment type="similarity">
    <text evidence="1 2">Belongs to the actin family.</text>
</comment>
<dbReference type="PANTHER" id="PTHR11937">
    <property type="entry name" value="ACTIN"/>
    <property type="match status" value="1"/>
</dbReference>
<dbReference type="InterPro" id="IPR043129">
    <property type="entry name" value="ATPase_NBD"/>
</dbReference>
<organism evidence="3 4">
    <name type="scientific">Oopsacas minuta</name>
    <dbReference type="NCBI Taxonomy" id="111878"/>
    <lineage>
        <taxon>Eukaryota</taxon>
        <taxon>Metazoa</taxon>
        <taxon>Porifera</taxon>
        <taxon>Hexactinellida</taxon>
        <taxon>Hexasterophora</taxon>
        <taxon>Lyssacinosida</taxon>
        <taxon>Leucopsacidae</taxon>
        <taxon>Oopsacas</taxon>
    </lineage>
</organism>
<dbReference type="CDD" id="cd13395">
    <property type="entry name" value="ASKHA_NBD_Arp4_ACTL6-like"/>
    <property type="match status" value="1"/>
</dbReference>
<dbReference type="PRINTS" id="PR00190">
    <property type="entry name" value="ACTIN"/>
</dbReference>
<dbReference type="FunFam" id="3.30.420.40:FF:000058">
    <property type="entry name" value="Putative actin-related protein 5"/>
    <property type="match status" value="1"/>
</dbReference>
<comment type="caution">
    <text evidence="3">The sequence shown here is derived from an EMBL/GenBank/DDBJ whole genome shotgun (WGS) entry which is preliminary data.</text>
</comment>
<dbReference type="Gene3D" id="2.30.36.70">
    <property type="entry name" value="Actin, Chain A, domain 2"/>
    <property type="match status" value="1"/>
</dbReference>
<accession>A0AAV7JWN9</accession>
<dbReference type="Proteomes" id="UP001165289">
    <property type="component" value="Unassembled WGS sequence"/>
</dbReference>
<keyword evidence="4" id="KW-1185">Reference proteome</keyword>
<protein>
    <submittedName>
        <fullName evidence="3">Actin-like protein 6A</fullName>
    </submittedName>
</protein>
<dbReference type="FunFam" id="3.30.420.40:FF:000050">
    <property type="entry name" value="Actin, alpha skeletal muscle"/>
    <property type="match status" value="1"/>
</dbReference>
<dbReference type="Gene3D" id="3.90.640.10">
    <property type="entry name" value="Actin, Chain A, domain 4"/>
    <property type="match status" value="1"/>
</dbReference>
<sequence length="429" mass="48024">MSGAEYGGDEVGAIVLDIGGYSTRAGYAGEDSPKADFPTIIGIAPSKSDDDVMETSNIQDTNKRDKLDYVVGTNYITAVREGLELQSPIQDGMIENWDLFEHLIDYVYNKVVKSEREYHPLMMTEPAWNAKAKRAQLTELMFEKYQLPAFYLAKNAVLSTFANARSTALVVDSGWEQTSVVPVHDGYALTQAIVRTPYGGRYISQRARNYLEKMSIDLTPATHIAAKQIVKERLKPIYTLRKLPILTESYRDYMTDQLVADFKSIITQISEDKYDSEEIKRLPSLEYEFPTGYRCSFGAERFELTEPMFSQEDTASMTLNSHQAIPEVVLSSGNACDTDIRSALFSSLVVVGGNSLLKGFTDRLVGEIRSKSSASKVHKCVTNNTTIERRFSSWIGGSILASLGTFQQMWISKAEYEEHGKICVEKKCP</sequence>
<dbReference type="SUPFAM" id="SSF53067">
    <property type="entry name" value="Actin-like ATPase domain"/>
    <property type="match status" value="2"/>
</dbReference>
<dbReference type="Gene3D" id="3.30.420.40">
    <property type="match status" value="2"/>
</dbReference>
<dbReference type="Pfam" id="PF00022">
    <property type="entry name" value="Actin"/>
    <property type="match status" value="1"/>
</dbReference>
<name>A0AAV7JWN9_9METZ</name>
<evidence type="ECO:0000313" key="4">
    <source>
        <dbReference type="Proteomes" id="UP001165289"/>
    </source>
</evidence>
<dbReference type="InterPro" id="IPR004000">
    <property type="entry name" value="Actin"/>
</dbReference>
<evidence type="ECO:0000256" key="1">
    <source>
        <dbReference type="ARBA" id="ARBA00006752"/>
    </source>
</evidence>
<dbReference type="PROSITE" id="PS00432">
    <property type="entry name" value="ACTINS_2"/>
    <property type="match status" value="1"/>
</dbReference>
<proteinExistence type="inferred from homology"/>
<dbReference type="InterPro" id="IPR004001">
    <property type="entry name" value="Actin_CS"/>
</dbReference>
<evidence type="ECO:0000313" key="3">
    <source>
        <dbReference type="EMBL" id="KAI6653183.1"/>
    </source>
</evidence>
<reference evidence="3 4" key="1">
    <citation type="journal article" date="2023" name="BMC Biol.">
        <title>The compact genome of the sponge Oopsacas minuta (Hexactinellida) is lacking key metazoan core genes.</title>
        <authorList>
            <person name="Santini S."/>
            <person name="Schenkelaars Q."/>
            <person name="Jourda C."/>
            <person name="Duchesne M."/>
            <person name="Belahbib H."/>
            <person name="Rocher C."/>
            <person name="Selva M."/>
            <person name="Riesgo A."/>
            <person name="Vervoort M."/>
            <person name="Leys S.P."/>
            <person name="Kodjabachian L."/>
            <person name="Le Bivic A."/>
            <person name="Borchiellini C."/>
            <person name="Claverie J.M."/>
            <person name="Renard E."/>
        </authorList>
    </citation>
    <scope>NUCLEOTIDE SEQUENCE [LARGE SCALE GENOMIC DNA]</scope>
    <source>
        <strain evidence="3">SPO-2</strain>
    </source>
</reference>
<evidence type="ECO:0000256" key="2">
    <source>
        <dbReference type="RuleBase" id="RU000487"/>
    </source>
</evidence>
<dbReference type="SMART" id="SM00268">
    <property type="entry name" value="ACTIN"/>
    <property type="match status" value="1"/>
</dbReference>
<dbReference type="EMBL" id="JAKMXF010000288">
    <property type="protein sequence ID" value="KAI6653183.1"/>
    <property type="molecule type" value="Genomic_DNA"/>
</dbReference>
<dbReference type="AlphaFoldDB" id="A0AAV7JWN9"/>
<gene>
    <name evidence="3" type="ORF">LOD99_3709</name>
</gene>